<accession>A0A212CPZ4</accession>
<name>A0A212CPZ4_CEREH</name>
<dbReference type="EMBL" id="MKHE01000015">
    <property type="protein sequence ID" value="OWK08081.1"/>
    <property type="molecule type" value="Genomic_DNA"/>
</dbReference>
<dbReference type="Proteomes" id="UP000242450">
    <property type="component" value="Chromosome 15"/>
</dbReference>
<sequence>MQVPPETIQFPCEDWSAQPAAEDWSAAPAAQTTEWNLALPPALGTANSTAKHPAIRQVCQY</sequence>
<reference evidence="1 2" key="1">
    <citation type="journal article" date="2018" name="Mol. Genet. Genomics">
        <title>The red deer Cervus elaphus genome CerEla1.0: sequencing, annotating, genes, and chromosomes.</title>
        <authorList>
            <person name="Bana N.A."/>
            <person name="Nyiri A."/>
            <person name="Nagy J."/>
            <person name="Frank K."/>
            <person name="Nagy T."/>
            <person name="Steger V."/>
            <person name="Schiller M."/>
            <person name="Lakatos P."/>
            <person name="Sugar L."/>
            <person name="Horn P."/>
            <person name="Barta E."/>
            <person name="Orosz L."/>
        </authorList>
    </citation>
    <scope>NUCLEOTIDE SEQUENCE [LARGE SCALE GENOMIC DNA]</scope>
    <source>
        <strain evidence="1">Hungarian</strain>
    </source>
</reference>
<comment type="caution">
    <text evidence="1">The sequence shown here is derived from an EMBL/GenBank/DDBJ whole genome shotgun (WGS) entry which is preliminary data.</text>
</comment>
<evidence type="ECO:0000313" key="2">
    <source>
        <dbReference type="Proteomes" id="UP000242450"/>
    </source>
</evidence>
<keyword evidence="2" id="KW-1185">Reference proteome</keyword>
<proteinExistence type="predicted"/>
<dbReference type="AlphaFoldDB" id="A0A212CPZ4"/>
<gene>
    <name evidence="1" type="ORF">Celaphus_00008330</name>
</gene>
<organism evidence="1 2">
    <name type="scientific">Cervus elaphus hippelaphus</name>
    <name type="common">European red deer</name>
    <dbReference type="NCBI Taxonomy" id="46360"/>
    <lineage>
        <taxon>Eukaryota</taxon>
        <taxon>Metazoa</taxon>
        <taxon>Chordata</taxon>
        <taxon>Craniata</taxon>
        <taxon>Vertebrata</taxon>
        <taxon>Euteleostomi</taxon>
        <taxon>Mammalia</taxon>
        <taxon>Eutheria</taxon>
        <taxon>Laurasiatheria</taxon>
        <taxon>Artiodactyla</taxon>
        <taxon>Ruminantia</taxon>
        <taxon>Pecora</taxon>
        <taxon>Cervidae</taxon>
        <taxon>Cervinae</taxon>
        <taxon>Cervus</taxon>
    </lineage>
</organism>
<protein>
    <submittedName>
        <fullName evidence="1">Uncharacterized protein</fullName>
    </submittedName>
</protein>
<evidence type="ECO:0000313" key="1">
    <source>
        <dbReference type="EMBL" id="OWK08081.1"/>
    </source>
</evidence>